<dbReference type="Proteomes" id="UP001189429">
    <property type="component" value="Unassembled WGS sequence"/>
</dbReference>
<proteinExistence type="predicted"/>
<evidence type="ECO:0000313" key="2">
    <source>
        <dbReference type="Proteomes" id="UP001189429"/>
    </source>
</evidence>
<protein>
    <submittedName>
        <fullName evidence="1">Uncharacterized protein</fullName>
    </submittedName>
</protein>
<evidence type="ECO:0000313" key="1">
    <source>
        <dbReference type="EMBL" id="CAK0899856.1"/>
    </source>
</evidence>
<gene>
    <name evidence="1" type="ORF">PCOR1329_LOCUS77288</name>
</gene>
<dbReference type="EMBL" id="CAUYUJ010020682">
    <property type="protein sequence ID" value="CAK0899856.1"/>
    <property type="molecule type" value="Genomic_DNA"/>
</dbReference>
<accession>A0ABN9XN99</accession>
<comment type="caution">
    <text evidence="1">The sequence shown here is derived from an EMBL/GenBank/DDBJ whole genome shotgun (WGS) entry which is preliminary data.</text>
</comment>
<name>A0ABN9XN99_9DINO</name>
<organism evidence="1 2">
    <name type="scientific">Prorocentrum cordatum</name>
    <dbReference type="NCBI Taxonomy" id="2364126"/>
    <lineage>
        <taxon>Eukaryota</taxon>
        <taxon>Sar</taxon>
        <taxon>Alveolata</taxon>
        <taxon>Dinophyceae</taxon>
        <taxon>Prorocentrales</taxon>
        <taxon>Prorocentraceae</taxon>
        <taxon>Prorocentrum</taxon>
    </lineage>
</organism>
<sequence>MLRCNEIRLDELVASTDHALRANVKYLERMSRTLSNEEFVLLQQALGLTFAKRGLLLDRALDRLINPTEVFMHDYMHALFVDGVVNLVIFLTFEEFISAGLNGVWELFSDFLANWVSPGRFHATHVDSIFNADRKDKHRKAQHVKCQASDVLSILGVLMLFTQTVLRPMGAASAACDAIVACVQLSQLVVATSRIDGRKAPKKSRQLILDALGLEGDDSPVNAGKDSRFSQLGLCTQGDAVLLNGSDGILAARVKLHFAVSGEAVSMKEVMELSRRTPGTAKAVWILSETPVECWETKAILAAVEHCVYADGTAGQTQMLISNAVVIGHAFAVPRRPGVGIRALVHARFDAAGNSPDNFEASSASAVSTTRAFHLWNWNGVGTSGYHCHGLVLKRC</sequence>
<reference evidence="1" key="1">
    <citation type="submission" date="2023-10" db="EMBL/GenBank/DDBJ databases">
        <authorList>
            <person name="Chen Y."/>
            <person name="Shah S."/>
            <person name="Dougan E. K."/>
            <person name="Thang M."/>
            <person name="Chan C."/>
        </authorList>
    </citation>
    <scope>NUCLEOTIDE SEQUENCE [LARGE SCALE GENOMIC DNA]</scope>
</reference>
<keyword evidence="2" id="KW-1185">Reference proteome</keyword>